<name>A0AAE0XVU2_9GAST</name>
<dbReference type="EMBL" id="JAWDGP010007559">
    <property type="protein sequence ID" value="KAK3713574.1"/>
    <property type="molecule type" value="Genomic_DNA"/>
</dbReference>
<dbReference type="Proteomes" id="UP001283361">
    <property type="component" value="Unassembled WGS sequence"/>
</dbReference>
<evidence type="ECO:0000313" key="2">
    <source>
        <dbReference type="Proteomes" id="UP001283361"/>
    </source>
</evidence>
<keyword evidence="2" id="KW-1185">Reference proteome</keyword>
<protein>
    <submittedName>
        <fullName evidence="1">Uncharacterized protein</fullName>
    </submittedName>
</protein>
<reference evidence="1" key="1">
    <citation type="journal article" date="2023" name="G3 (Bethesda)">
        <title>A reference genome for the long-term kleptoplast-retaining sea slug Elysia crispata morphotype clarki.</title>
        <authorList>
            <person name="Eastman K.E."/>
            <person name="Pendleton A.L."/>
            <person name="Shaikh M.A."/>
            <person name="Suttiyut T."/>
            <person name="Ogas R."/>
            <person name="Tomko P."/>
            <person name="Gavelis G."/>
            <person name="Widhalm J.R."/>
            <person name="Wisecaver J.H."/>
        </authorList>
    </citation>
    <scope>NUCLEOTIDE SEQUENCE</scope>
    <source>
        <strain evidence="1">ECLA1</strain>
    </source>
</reference>
<gene>
    <name evidence="1" type="ORF">RRG08_006011</name>
</gene>
<comment type="caution">
    <text evidence="1">The sequence shown here is derived from an EMBL/GenBank/DDBJ whole genome shotgun (WGS) entry which is preliminary data.</text>
</comment>
<proteinExistence type="predicted"/>
<organism evidence="1 2">
    <name type="scientific">Elysia crispata</name>
    <name type="common">lettuce slug</name>
    <dbReference type="NCBI Taxonomy" id="231223"/>
    <lineage>
        <taxon>Eukaryota</taxon>
        <taxon>Metazoa</taxon>
        <taxon>Spiralia</taxon>
        <taxon>Lophotrochozoa</taxon>
        <taxon>Mollusca</taxon>
        <taxon>Gastropoda</taxon>
        <taxon>Heterobranchia</taxon>
        <taxon>Euthyneura</taxon>
        <taxon>Panpulmonata</taxon>
        <taxon>Sacoglossa</taxon>
        <taxon>Placobranchoidea</taxon>
        <taxon>Plakobranchidae</taxon>
        <taxon>Elysia</taxon>
    </lineage>
</organism>
<sequence length="192" mass="21854">MVTVLVSNRVSLKVFRKPPLSSRLSKLENYSAEVIFIDGIAEISFPTQANTTYHYHQHLLQMKTNACLKFRLNTVSVHSGPLFTGSFAVLENEGAGGPSPSHNKHHAYTMALHHANLIKRGGTPKVKYYTEFYFHPQAHKFRRVIDIPEMIIFNTFVYLLLPRRNKKQHQMKCCLQSFLNEVVLVVGGVNVC</sequence>
<evidence type="ECO:0000313" key="1">
    <source>
        <dbReference type="EMBL" id="KAK3713574.1"/>
    </source>
</evidence>
<dbReference type="AlphaFoldDB" id="A0AAE0XVU2"/>
<accession>A0AAE0XVU2</accession>